<keyword evidence="2" id="KW-1185">Reference proteome</keyword>
<proteinExistence type="predicted"/>
<reference evidence="1 2" key="1">
    <citation type="journal article" date="2001" name="FEMS Microbiol. Lett.">
        <title>Oceanobacillus iheyensis gen. nov., sp. nov., a deep-sea extremely halotolerant and alkaliphilic species isolated from a depth of 1050 m on the Iheya Ridge.</title>
        <authorList>
            <person name="Lu J."/>
            <person name="Nogi Y."/>
            <person name="Takami H."/>
        </authorList>
    </citation>
    <scope>NUCLEOTIDE SEQUENCE [LARGE SCALE GENOMIC DNA]</scope>
    <source>
        <strain evidence="2">DSM 14371 / CIP 107618 / JCM 11309 / KCTC 3954 / HTE831</strain>
    </source>
</reference>
<dbReference type="STRING" id="221109.gene:10735587"/>
<dbReference type="OrthoDB" id="2808696at2"/>
<dbReference type="InterPro" id="IPR025534">
    <property type="entry name" value="DUF4420"/>
</dbReference>
<evidence type="ECO:0008006" key="3">
    <source>
        <dbReference type="Google" id="ProtNLM"/>
    </source>
</evidence>
<dbReference type="Pfam" id="PF14390">
    <property type="entry name" value="DUF4420"/>
    <property type="match status" value="1"/>
</dbReference>
<dbReference type="KEGG" id="oih:OB3335"/>
<dbReference type="AlphaFoldDB" id="Q8EL96"/>
<reference evidence="1 2" key="2">
    <citation type="journal article" date="2002" name="Nucleic Acids Res.">
        <title>Genome sequence of Oceanobacillus iheyensis isolated from the Iheya Ridge and its unexpected adaptive capabilities to extreme environments.</title>
        <authorList>
            <person name="Takami H."/>
            <person name="Takaki Y."/>
            <person name="Uchiyama I."/>
        </authorList>
    </citation>
    <scope>NUCLEOTIDE SEQUENCE [LARGE SCALE GENOMIC DNA]</scope>
    <source>
        <strain evidence="2">DSM 14371 / CIP 107618 / JCM 11309 / KCTC 3954 / HTE831</strain>
    </source>
</reference>
<dbReference type="HOGENOM" id="CLU_911747_0_0_9"/>
<accession>Q8EL96</accession>
<dbReference type="RefSeq" id="WP_011067733.1">
    <property type="nucleotide sequence ID" value="NC_004193.1"/>
</dbReference>
<dbReference type="Proteomes" id="UP000000822">
    <property type="component" value="Chromosome"/>
</dbReference>
<name>Q8EL96_OCEIH</name>
<dbReference type="eggNOG" id="ENOG5030EJS">
    <property type="taxonomic scope" value="Bacteria"/>
</dbReference>
<sequence length="306" mass="35513">MNYVKLLREQYELSNYNAGPYFRIESIDNSSFLLKAKDEYGVAIEVDKEVKLNERFNQLRLYTTEGEMDGKETNLLNLSTTSLDYVDQFFMVAADYIDLNKRQLLMKEPLEWWDNWRELLGNAIVEKPVYSVLAELLVLNYLQDRINPNNLNWVGYKGSTYDISKEDLGIEVKSSINKFDNSITISNQYQLHSGLTHEIYVLKFEPSQNQIGITIDDIVLELVKNGYSERKVEKGLTELRLSKNSASRRKKFILLGCKKYNIKDVVPLNVEQAMSNFLDFDLVKKISVEIDLSNIKNEIIKITDKC</sequence>
<gene>
    <name evidence="1" type="ordered locus">OB3335</name>
</gene>
<dbReference type="EMBL" id="BA000028">
    <property type="protein sequence ID" value="BAC15291.1"/>
    <property type="molecule type" value="Genomic_DNA"/>
</dbReference>
<protein>
    <recommendedName>
        <fullName evidence="3">PD-(D/E)XK motif protein</fullName>
    </recommendedName>
</protein>
<organism evidence="1 2">
    <name type="scientific">Oceanobacillus iheyensis (strain DSM 14371 / CIP 107618 / JCM 11309 / KCTC 3954 / HTE831)</name>
    <dbReference type="NCBI Taxonomy" id="221109"/>
    <lineage>
        <taxon>Bacteria</taxon>
        <taxon>Bacillati</taxon>
        <taxon>Bacillota</taxon>
        <taxon>Bacilli</taxon>
        <taxon>Bacillales</taxon>
        <taxon>Bacillaceae</taxon>
        <taxon>Oceanobacillus</taxon>
    </lineage>
</organism>
<evidence type="ECO:0000313" key="2">
    <source>
        <dbReference type="Proteomes" id="UP000000822"/>
    </source>
</evidence>
<evidence type="ECO:0000313" key="1">
    <source>
        <dbReference type="EMBL" id="BAC15291.1"/>
    </source>
</evidence>